<protein>
    <submittedName>
        <fullName evidence="3">Uncharacterized protein</fullName>
    </submittedName>
</protein>
<keyword evidence="2" id="KW-1133">Transmembrane helix</keyword>
<feature type="compositionally biased region" description="Polar residues" evidence="1">
    <location>
        <begin position="12"/>
        <end position="25"/>
    </location>
</feature>
<reference evidence="3" key="1">
    <citation type="submission" date="2022-07" db="EMBL/GenBank/DDBJ databases">
        <authorList>
            <person name="Xamxidin M."/>
        </authorList>
    </citation>
    <scope>NUCLEOTIDE SEQUENCE</scope>
    <source>
        <strain evidence="3">YS8-69</strain>
    </source>
</reference>
<dbReference type="Proteomes" id="UP001165267">
    <property type="component" value="Unassembled WGS sequence"/>
</dbReference>
<evidence type="ECO:0000313" key="3">
    <source>
        <dbReference type="EMBL" id="MCR2745283.1"/>
    </source>
</evidence>
<accession>A0ABT1XDD5</accession>
<comment type="caution">
    <text evidence="3">The sequence shown here is derived from an EMBL/GenBank/DDBJ whole genome shotgun (WGS) entry which is preliminary data.</text>
</comment>
<organism evidence="3 4">
    <name type="scientific">Limnobacter parvus</name>
    <dbReference type="NCBI Taxonomy" id="2939690"/>
    <lineage>
        <taxon>Bacteria</taxon>
        <taxon>Pseudomonadati</taxon>
        <taxon>Pseudomonadota</taxon>
        <taxon>Betaproteobacteria</taxon>
        <taxon>Burkholderiales</taxon>
        <taxon>Burkholderiaceae</taxon>
        <taxon>Limnobacter</taxon>
    </lineage>
</organism>
<keyword evidence="2" id="KW-0472">Membrane</keyword>
<feature type="region of interest" description="Disordered" evidence="1">
    <location>
        <begin position="1"/>
        <end position="25"/>
    </location>
</feature>
<evidence type="ECO:0000256" key="2">
    <source>
        <dbReference type="SAM" id="Phobius"/>
    </source>
</evidence>
<dbReference type="EMBL" id="JANKHG010000001">
    <property type="protein sequence ID" value="MCR2745283.1"/>
    <property type="molecule type" value="Genomic_DNA"/>
</dbReference>
<dbReference type="RefSeq" id="WP_257510532.1">
    <property type="nucleotide sequence ID" value="NZ_JANKHG010000001.1"/>
</dbReference>
<feature type="transmembrane region" description="Helical" evidence="2">
    <location>
        <begin position="119"/>
        <end position="139"/>
    </location>
</feature>
<evidence type="ECO:0000313" key="4">
    <source>
        <dbReference type="Proteomes" id="UP001165267"/>
    </source>
</evidence>
<sequence>MKNDFKTAQAHLDSSANSRPLQTNIGERNRVAGHNYYESINYSDSVLDIGDEVLIDELALNSERFFRRRFGFSVPKSNRQQVLDLQKQMGASDHQIRWLHRGGYLQLQNEAIRLHVNKWMPVFALAGIGLLSIVYLFLFLRAVPSEHISPFQAVGTQLLIATVWFSIIAWMYEGTVKPWPIVKRWAVRRSSCEG</sequence>
<keyword evidence="2" id="KW-0812">Transmembrane</keyword>
<evidence type="ECO:0000256" key="1">
    <source>
        <dbReference type="SAM" id="MobiDB-lite"/>
    </source>
</evidence>
<name>A0ABT1XDD5_9BURK</name>
<proteinExistence type="predicted"/>
<feature type="transmembrane region" description="Helical" evidence="2">
    <location>
        <begin position="151"/>
        <end position="172"/>
    </location>
</feature>
<keyword evidence="4" id="KW-1185">Reference proteome</keyword>
<gene>
    <name evidence="3" type="ORF">NSP04_01325</name>
</gene>